<name>A0A164BVP7_9MYCO</name>
<organism evidence="1 2">
    <name type="scientific">Mycobacterium ostraviense</name>
    <dbReference type="NCBI Taxonomy" id="2738409"/>
    <lineage>
        <taxon>Bacteria</taxon>
        <taxon>Bacillati</taxon>
        <taxon>Actinomycetota</taxon>
        <taxon>Actinomycetes</taxon>
        <taxon>Mycobacteriales</taxon>
        <taxon>Mycobacteriaceae</taxon>
        <taxon>Mycobacterium</taxon>
    </lineage>
</organism>
<gene>
    <name evidence="1" type="ORF">A4G28_01225</name>
</gene>
<dbReference type="AlphaFoldDB" id="A0A164BVP7"/>
<sequence>MTNPDMATILREMKIPERMTGSQALRDFLLIYIDDQESLANNPERLKQLNGLLILSHLEVVNALGSLESAAAEQHVERFRKEINRKYRKRWWF</sequence>
<proteinExistence type="predicted"/>
<keyword evidence="2" id="KW-1185">Reference proteome</keyword>
<comment type="caution">
    <text evidence="1">The sequence shown here is derived from an EMBL/GenBank/DDBJ whole genome shotgun (WGS) entry which is preliminary data.</text>
</comment>
<dbReference type="EMBL" id="LWCI01000133">
    <property type="protein sequence ID" value="KZS59805.1"/>
    <property type="molecule type" value="Genomic_DNA"/>
</dbReference>
<reference evidence="2" key="1">
    <citation type="submission" date="2016-04" db="EMBL/GenBank/DDBJ databases">
        <authorList>
            <person name="Strapagiel D."/>
            <person name="Borowka P."/>
            <person name="Marciniak B."/>
            <person name="Bakula Z."/>
            <person name="Van Ingen J."/>
            <person name="Safianowska A."/>
            <person name="Dziadek J."/>
            <person name="Jagielski T."/>
        </authorList>
    </citation>
    <scope>NUCLEOTIDE SEQUENCE [LARGE SCALE GENOMIC DNA]</scope>
    <source>
        <strain evidence="2">1010001458</strain>
    </source>
</reference>
<dbReference type="Proteomes" id="UP000077342">
    <property type="component" value="Unassembled WGS sequence"/>
</dbReference>
<evidence type="ECO:0000313" key="1">
    <source>
        <dbReference type="EMBL" id="KZS59805.1"/>
    </source>
</evidence>
<accession>A0A164BVP7</accession>
<evidence type="ECO:0000313" key="2">
    <source>
        <dbReference type="Proteomes" id="UP000077342"/>
    </source>
</evidence>
<protein>
    <submittedName>
        <fullName evidence="1">Uncharacterized protein</fullName>
    </submittedName>
</protein>
<dbReference type="RefSeq" id="WP_036405345.1">
    <property type="nucleotide sequence ID" value="NZ_CP089224.1"/>
</dbReference>